<dbReference type="EMBL" id="JAAXLA010000009">
    <property type="protein sequence ID" value="NMH97135.1"/>
    <property type="molecule type" value="Genomic_DNA"/>
</dbReference>
<comment type="caution">
    <text evidence="2">The sequence shown here is derived from an EMBL/GenBank/DDBJ whole genome shotgun (WGS) entry which is preliminary data.</text>
</comment>
<evidence type="ECO:0000313" key="2">
    <source>
        <dbReference type="EMBL" id="NMH97135.1"/>
    </source>
</evidence>
<feature type="transmembrane region" description="Helical" evidence="1">
    <location>
        <begin position="50"/>
        <end position="71"/>
    </location>
</feature>
<protein>
    <recommendedName>
        <fullName evidence="4">DUF485 domain-containing protein</fullName>
    </recommendedName>
</protein>
<organism evidence="2 3">
    <name type="scientific">Pseudonocardia acidicola</name>
    <dbReference type="NCBI Taxonomy" id="2724939"/>
    <lineage>
        <taxon>Bacteria</taxon>
        <taxon>Bacillati</taxon>
        <taxon>Actinomycetota</taxon>
        <taxon>Actinomycetes</taxon>
        <taxon>Pseudonocardiales</taxon>
        <taxon>Pseudonocardiaceae</taxon>
        <taxon>Pseudonocardia</taxon>
    </lineage>
</organism>
<name>A0ABX1S6E0_9PSEU</name>
<dbReference type="Proteomes" id="UP000820669">
    <property type="component" value="Unassembled WGS sequence"/>
</dbReference>
<keyword evidence="1" id="KW-1133">Transmembrane helix</keyword>
<keyword evidence="3" id="KW-1185">Reference proteome</keyword>
<gene>
    <name evidence="2" type="ORF">HF526_07370</name>
</gene>
<evidence type="ECO:0008006" key="4">
    <source>
        <dbReference type="Google" id="ProtNLM"/>
    </source>
</evidence>
<evidence type="ECO:0000256" key="1">
    <source>
        <dbReference type="SAM" id="Phobius"/>
    </source>
</evidence>
<sequence length="123" mass="13361">MTRQRRVAVSSPQTRVALAARRNGPLNPPRLTPAELQRAERIRRIQLRRAVVALLAAGTFLIGVPLVLDALPQLQAVRIAGAPLPWLVVAVLPYPTLAGLAFWQLHRAEQAERADDSAPGEPG</sequence>
<evidence type="ECO:0000313" key="3">
    <source>
        <dbReference type="Proteomes" id="UP000820669"/>
    </source>
</evidence>
<proteinExistence type="predicted"/>
<keyword evidence="1" id="KW-0472">Membrane</keyword>
<keyword evidence="1" id="KW-0812">Transmembrane</keyword>
<dbReference type="RefSeq" id="WP_169380516.1">
    <property type="nucleotide sequence ID" value="NZ_JAAXLA010000009.1"/>
</dbReference>
<accession>A0ABX1S6E0</accession>
<reference evidence="2 3" key="1">
    <citation type="submission" date="2020-04" db="EMBL/GenBank/DDBJ databases">
        <authorList>
            <person name="Klaysubun C."/>
            <person name="Duangmal K."/>
            <person name="Lipun K."/>
        </authorList>
    </citation>
    <scope>NUCLEOTIDE SEQUENCE [LARGE SCALE GENOMIC DNA]</scope>
    <source>
        <strain evidence="2 3">K10HN5</strain>
    </source>
</reference>
<feature type="transmembrane region" description="Helical" evidence="1">
    <location>
        <begin position="83"/>
        <end position="103"/>
    </location>
</feature>